<dbReference type="KEGG" id="fli:Fleli_3561"/>
<dbReference type="STRING" id="880071.Fleli_3561"/>
<gene>
    <name evidence="2" type="ordered locus">Fleli_3561</name>
</gene>
<keyword evidence="1" id="KW-1133">Transmembrane helix</keyword>
<protein>
    <submittedName>
        <fullName evidence="2">Uncharacterized protein</fullName>
    </submittedName>
</protein>
<dbReference type="Proteomes" id="UP000006054">
    <property type="component" value="Chromosome"/>
</dbReference>
<keyword evidence="3" id="KW-1185">Reference proteome</keyword>
<dbReference type="EMBL" id="CP003345">
    <property type="protein sequence ID" value="AFM05880.1"/>
    <property type="molecule type" value="Genomic_DNA"/>
</dbReference>
<dbReference type="HOGENOM" id="CLU_1608416_0_0_10"/>
<sequence length="165" mass="18749">MKLEDITKKQPFEMPNEAHFDSISSKIYAQIEKEEQNLNTETKSVSINSEKTKNTNFWIKPQFMGIAATLLLLFVALVGISNYNSGTDSIETVALENKQAQKIDFSKIPTEQINEFLLNEDISESELVSFIPQNSTLENNSIFKESDLNSIDAESLDLMLEEEYL</sequence>
<proteinExistence type="predicted"/>
<dbReference type="RefSeq" id="WP_014799305.1">
    <property type="nucleotide sequence ID" value="NC_018018.1"/>
</dbReference>
<organism evidence="2 3">
    <name type="scientific">Bernardetia litoralis (strain ATCC 23117 / DSM 6794 / NBRC 15988 / NCIMB 1366 / Fx l1 / Sio-4)</name>
    <name type="common">Flexibacter litoralis</name>
    <dbReference type="NCBI Taxonomy" id="880071"/>
    <lineage>
        <taxon>Bacteria</taxon>
        <taxon>Pseudomonadati</taxon>
        <taxon>Bacteroidota</taxon>
        <taxon>Cytophagia</taxon>
        <taxon>Cytophagales</taxon>
        <taxon>Bernardetiaceae</taxon>
        <taxon>Bernardetia</taxon>
    </lineage>
</organism>
<reference evidence="3" key="1">
    <citation type="submission" date="2012-06" db="EMBL/GenBank/DDBJ databases">
        <title>The complete genome of Flexibacter litoralis DSM 6794.</title>
        <authorList>
            <person name="Lucas S."/>
            <person name="Copeland A."/>
            <person name="Lapidus A."/>
            <person name="Glavina del Rio T."/>
            <person name="Dalin E."/>
            <person name="Tice H."/>
            <person name="Bruce D."/>
            <person name="Goodwin L."/>
            <person name="Pitluck S."/>
            <person name="Peters L."/>
            <person name="Ovchinnikova G."/>
            <person name="Lu M."/>
            <person name="Kyrpides N."/>
            <person name="Mavromatis K."/>
            <person name="Ivanova N."/>
            <person name="Brettin T."/>
            <person name="Detter J.C."/>
            <person name="Han C."/>
            <person name="Larimer F."/>
            <person name="Land M."/>
            <person name="Hauser L."/>
            <person name="Markowitz V."/>
            <person name="Cheng J.-F."/>
            <person name="Hugenholtz P."/>
            <person name="Woyke T."/>
            <person name="Wu D."/>
            <person name="Spring S."/>
            <person name="Lang E."/>
            <person name="Kopitz M."/>
            <person name="Brambilla E."/>
            <person name="Klenk H.-P."/>
            <person name="Eisen J.A."/>
        </authorList>
    </citation>
    <scope>NUCLEOTIDE SEQUENCE [LARGE SCALE GENOMIC DNA]</scope>
    <source>
        <strain evidence="3">ATCC 23117 / DSM 6794 / NBRC 15988 / NCIMB 1366 / Sio-4</strain>
    </source>
</reference>
<keyword evidence="1" id="KW-0812">Transmembrane</keyword>
<accession>I4APJ5</accession>
<evidence type="ECO:0000256" key="1">
    <source>
        <dbReference type="SAM" id="Phobius"/>
    </source>
</evidence>
<name>I4APJ5_BERLS</name>
<evidence type="ECO:0000313" key="2">
    <source>
        <dbReference type="EMBL" id="AFM05880.1"/>
    </source>
</evidence>
<feature type="transmembrane region" description="Helical" evidence="1">
    <location>
        <begin position="63"/>
        <end position="83"/>
    </location>
</feature>
<dbReference type="AlphaFoldDB" id="I4APJ5"/>
<evidence type="ECO:0000313" key="3">
    <source>
        <dbReference type="Proteomes" id="UP000006054"/>
    </source>
</evidence>
<keyword evidence="1" id="KW-0472">Membrane</keyword>